<name>A0A5D9CCH1_9SPHN</name>
<feature type="compositionally biased region" description="Basic and acidic residues" evidence="1">
    <location>
        <begin position="35"/>
        <end position="45"/>
    </location>
</feature>
<comment type="caution">
    <text evidence="2">The sequence shown here is derived from an EMBL/GenBank/DDBJ whole genome shotgun (WGS) entry which is preliminary data.</text>
</comment>
<dbReference type="RefSeq" id="WP_149520386.1">
    <property type="nucleotide sequence ID" value="NZ_VTOU01000001.1"/>
</dbReference>
<dbReference type="EMBL" id="VTOU01000001">
    <property type="protein sequence ID" value="TZG28720.1"/>
    <property type="molecule type" value="Genomic_DNA"/>
</dbReference>
<evidence type="ECO:0000313" key="2">
    <source>
        <dbReference type="EMBL" id="TZG28720.1"/>
    </source>
</evidence>
<gene>
    <name evidence="2" type="ORF">FYJ91_00800</name>
</gene>
<sequence length="75" mass="8035">MDDTPDDIDSGHDPDARPPSPRDPVGDVRPSATDPDPHRRVGREQEDSEDSPSASTVMPEDDPEEGRADSSPDGV</sequence>
<reference evidence="2 3" key="1">
    <citation type="submission" date="2019-08" db="EMBL/GenBank/DDBJ databases">
        <authorList>
            <person name="Wang G."/>
            <person name="Xu Z."/>
        </authorList>
    </citation>
    <scope>NUCLEOTIDE SEQUENCE [LARGE SCALE GENOMIC DNA]</scope>
    <source>
        <strain evidence="2 3">ZX</strain>
    </source>
</reference>
<dbReference type="Proteomes" id="UP000322077">
    <property type="component" value="Unassembled WGS sequence"/>
</dbReference>
<feature type="compositionally biased region" description="Basic and acidic residues" evidence="1">
    <location>
        <begin position="65"/>
        <end position="75"/>
    </location>
</feature>
<evidence type="ECO:0000313" key="3">
    <source>
        <dbReference type="Proteomes" id="UP000322077"/>
    </source>
</evidence>
<keyword evidence="3" id="KW-1185">Reference proteome</keyword>
<protein>
    <submittedName>
        <fullName evidence="2">Uncharacterized protein</fullName>
    </submittedName>
</protein>
<dbReference type="AlphaFoldDB" id="A0A5D9CCH1"/>
<proteinExistence type="predicted"/>
<evidence type="ECO:0000256" key="1">
    <source>
        <dbReference type="SAM" id="MobiDB-lite"/>
    </source>
</evidence>
<feature type="region of interest" description="Disordered" evidence="1">
    <location>
        <begin position="1"/>
        <end position="75"/>
    </location>
</feature>
<accession>A0A5D9CCH1</accession>
<organism evidence="2 3">
    <name type="scientific">Sphingomonas montanisoli</name>
    <dbReference type="NCBI Taxonomy" id="2606412"/>
    <lineage>
        <taxon>Bacteria</taxon>
        <taxon>Pseudomonadati</taxon>
        <taxon>Pseudomonadota</taxon>
        <taxon>Alphaproteobacteria</taxon>
        <taxon>Sphingomonadales</taxon>
        <taxon>Sphingomonadaceae</taxon>
        <taxon>Sphingomonas</taxon>
    </lineage>
</organism>